<dbReference type="AlphaFoldDB" id="A0A9J6BY67"/>
<evidence type="ECO:0000313" key="3">
    <source>
        <dbReference type="Proteomes" id="UP001107558"/>
    </source>
</evidence>
<keyword evidence="3" id="KW-1185">Reference proteome</keyword>
<comment type="caution">
    <text evidence="2">The sequence shown here is derived from an EMBL/GenBank/DDBJ whole genome shotgun (WGS) entry which is preliminary data.</text>
</comment>
<evidence type="ECO:0000256" key="1">
    <source>
        <dbReference type="SAM" id="SignalP"/>
    </source>
</evidence>
<dbReference type="Proteomes" id="UP001107558">
    <property type="component" value="Chromosome 2"/>
</dbReference>
<evidence type="ECO:0000313" key="2">
    <source>
        <dbReference type="EMBL" id="KAG5674640.1"/>
    </source>
</evidence>
<sequence length="109" mass="13052">MLGKFFLLLIVINASSARTFNRKRMSHIDEQPNQTIEGEDWESNYDTDEVKQVTIERKVPVPIFIEKIRHIPVPITKPIYIEKRVPIVHIVPRIQNYHHHHYTEFHHVH</sequence>
<feature type="chain" id="PRO_5039885907" description="Secreted protein" evidence="1">
    <location>
        <begin position="18"/>
        <end position="109"/>
    </location>
</feature>
<feature type="signal peptide" evidence="1">
    <location>
        <begin position="1"/>
        <end position="17"/>
    </location>
</feature>
<dbReference type="EMBL" id="JADBJN010000002">
    <property type="protein sequence ID" value="KAG5674640.1"/>
    <property type="molecule type" value="Genomic_DNA"/>
</dbReference>
<protein>
    <recommendedName>
        <fullName evidence="4">Secreted protein</fullName>
    </recommendedName>
</protein>
<reference evidence="2" key="1">
    <citation type="submission" date="2021-03" db="EMBL/GenBank/DDBJ databases">
        <title>Chromosome level genome of the anhydrobiotic midge Polypedilum vanderplanki.</title>
        <authorList>
            <person name="Yoshida Y."/>
            <person name="Kikawada T."/>
            <person name="Gusev O."/>
        </authorList>
    </citation>
    <scope>NUCLEOTIDE SEQUENCE</scope>
    <source>
        <strain evidence="2">NIAS01</strain>
        <tissue evidence="2">Whole body or cell culture</tissue>
    </source>
</reference>
<evidence type="ECO:0008006" key="4">
    <source>
        <dbReference type="Google" id="ProtNLM"/>
    </source>
</evidence>
<organism evidence="2 3">
    <name type="scientific">Polypedilum vanderplanki</name>
    <name type="common">Sleeping chironomid midge</name>
    <dbReference type="NCBI Taxonomy" id="319348"/>
    <lineage>
        <taxon>Eukaryota</taxon>
        <taxon>Metazoa</taxon>
        <taxon>Ecdysozoa</taxon>
        <taxon>Arthropoda</taxon>
        <taxon>Hexapoda</taxon>
        <taxon>Insecta</taxon>
        <taxon>Pterygota</taxon>
        <taxon>Neoptera</taxon>
        <taxon>Endopterygota</taxon>
        <taxon>Diptera</taxon>
        <taxon>Nematocera</taxon>
        <taxon>Chironomoidea</taxon>
        <taxon>Chironomidae</taxon>
        <taxon>Chironominae</taxon>
        <taxon>Polypedilum</taxon>
        <taxon>Polypedilum</taxon>
    </lineage>
</organism>
<accession>A0A9J6BY67</accession>
<keyword evidence="1" id="KW-0732">Signal</keyword>
<dbReference type="OrthoDB" id="7790538at2759"/>
<proteinExistence type="predicted"/>
<name>A0A9J6BY67_POLVA</name>
<gene>
    <name evidence="2" type="ORF">PVAND_004594</name>
</gene>